<keyword evidence="6" id="KW-0418">Kinase</keyword>
<dbReference type="Gene3D" id="3.30.565.10">
    <property type="entry name" value="Histidine kinase-like ATPase, C-terminal domain"/>
    <property type="match status" value="1"/>
</dbReference>
<dbReference type="InterPro" id="IPR011622">
    <property type="entry name" value="7TMR_DISM_rcpt_extracell_dom2"/>
</dbReference>
<dbReference type="InterPro" id="IPR011623">
    <property type="entry name" value="7TMR_DISM_rcpt_extracell_dom1"/>
</dbReference>
<keyword evidence="4" id="KW-0812">Transmembrane</keyword>
<feature type="transmembrane region" description="Helical" evidence="4">
    <location>
        <begin position="204"/>
        <end position="225"/>
    </location>
</feature>
<feature type="transmembrane region" description="Helical" evidence="4">
    <location>
        <begin position="264"/>
        <end position="287"/>
    </location>
</feature>
<keyword evidence="7" id="KW-1185">Reference proteome</keyword>
<evidence type="ECO:0000256" key="4">
    <source>
        <dbReference type="SAM" id="Phobius"/>
    </source>
</evidence>
<dbReference type="Proteomes" id="UP000628448">
    <property type="component" value="Unassembled WGS sequence"/>
</dbReference>
<sequence>MDNIHSSNTVFRAQAFKEVSMRFNIRSFFIVVILAFCTAGSSAQHLVKLDREKINIPEQSVAFYRDTSSSLTIQDVLALKKFKVSKAAIPSFYDTRNRTFWFHIKVHNTSNRNRLFLNIDYPILNKVTCYTVKNNRVMDSAENGLLTKISGRALESQGILFNLSMAQGDTLDFYLKINSDAPLFLPMKIGTYENVMLDLSGDGALVAMYVGIILALFLYNIFIYFTVRDVSYIYYVIYIFFMGLTQVTLSGYTSKFLWPEYPELTRYAIILFPAIAGISSLKFVEIFLETKKYYPRTRIVFNAFGLMYIIAVLLVFLDNFYASYRIIDVGVFILANFGIIIAVAIARKGSRPAILFLISWMVLIIFAVAFSLRNFNVLPYNKLTSYLLYVGSALQAILLSIALADRINTYKKEKEISQAAALRVSLENEKLIKEQNIVLEERVNERTNELVITNNQLSKTLTDLKDAQLQLVEAEKMASLGQLTAGIAHEINNPINFVKSNIKPLNLDINDLFEVVDMYNQLHNINGDDYKPWLKKITQKQEEIDLDFVKNEIRLLIKGIEDGADRTAVIVRGLRTFSRLDEGELKTASVHDGLDSTLVLLRNSMPPYLRIIKHFQSKGDIECFPGKLNQVFMNIINNSIQAIEEKPEKDETESIIISTLDVPGDKIEIRIKDSGTGMTEQVKHKIFEPFFTTKSVGVGTGLGMAIVFKIIEEHRGKIEVESEPGKGAEFILTLPHIHPVT</sequence>
<evidence type="ECO:0000313" key="6">
    <source>
        <dbReference type="EMBL" id="MBG9375044.1"/>
    </source>
</evidence>
<accession>A0A931GX52</accession>
<dbReference type="RefSeq" id="WP_196989124.1">
    <property type="nucleotide sequence ID" value="NZ_JADWYR010000001.1"/>
</dbReference>
<dbReference type="PANTHER" id="PTHR43065">
    <property type="entry name" value="SENSOR HISTIDINE KINASE"/>
    <property type="match status" value="1"/>
</dbReference>
<comment type="caution">
    <text evidence="6">The sequence shown here is derived from an EMBL/GenBank/DDBJ whole genome shotgun (WGS) entry which is preliminary data.</text>
</comment>
<dbReference type="Pfam" id="PF07695">
    <property type="entry name" value="7TMR-DISM_7TM"/>
    <property type="match status" value="1"/>
</dbReference>
<dbReference type="SUPFAM" id="SSF55874">
    <property type="entry name" value="ATPase domain of HSP90 chaperone/DNA topoisomerase II/histidine kinase"/>
    <property type="match status" value="1"/>
</dbReference>
<organism evidence="6 7">
    <name type="scientific">Panacibacter microcysteis</name>
    <dbReference type="NCBI Taxonomy" id="2793269"/>
    <lineage>
        <taxon>Bacteria</taxon>
        <taxon>Pseudomonadati</taxon>
        <taxon>Bacteroidota</taxon>
        <taxon>Chitinophagia</taxon>
        <taxon>Chitinophagales</taxon>
        <taxon>Chitinophagaceae</taxon>
        <taxon>Panacibacter</taxon>
    </lineage>
</organism>
<feature type="transmembrane region" description="Helical" evidence="4">
    <location>
        <begin position="299"/>
        <end position="317"/>
    </location>
</feature>
<gene>
    <name evidence="6" type="ORF">I5907_02305</name>
</gene>
<dbReference type="EMBL" id="JADWYR010000001">
    <property type="protein sequence ID" value="MBG9375044.1"/>
    <property type="molecule type" value="Genomic_DNA"/>
</dbReference>
<dbReference type="EC" id="2.7.13.3" evidence="2"/>
<dbReference type="InterPro" id="IPR036890">
    <property type="entry name" value="HATPase_C_sf"/>
</dbReference>
<keyword evidence="4" id="KW-0472">Membrane</keyword>
<dbReference type="PANTHER" id="PTHR43065:SF50">
    <property type="entry name" value="HISTIDINE KINASE"/>
    <property type="match status" value="1"/>
</dbReference>
<feature type="domain" description="Histidine kinase" evidence="5">
    <location>
        <begin position="486"/>
        <end position="738"/>
    </location>
</feature>
<evidence type="ECO:0000256" key="1">
    <source>
        <dbReference type="ARBA" id="ARBA00000085"/>
    </source>
</evidence>
<evidence type="ECO:0000259" key="5">
    <source>
        <dbReference type="PROSITE" id="PS50109"/>
    </source>
</evidence>
<dbReference type="InterPro" id="IPR036097">
    <property type="entry name" value="HisK_dim/P_sf"/>
</dbReference>
<dbReference type="SMART" id="SM00387">
    <property type="entry name" value="HATPase_c"/>
    <property type="match status" value="1"/>
</dbReference>
<keyword evidence="4" id="KW-1133">Transmembrane helix</keyword>
<dbReference type="Gene3D" id="2.60.40.2380">
    <property type="match status" value="1"/>
</dbReference>
<keyword evidence="6" id="KW-0808">Transferase</keyword>
<feature type="transmembrane region" description="Helical" evidence="4">
    <location>
        <begin position="353"/>
        <end position="372"/>
    </location>
</feature>
<dbReference type="InterPro" id="IPR004358">
    <property type="entry name" value="Sig_transdc_His_kin-like_C"/>
</dbReference>
<dbReference type="AlphaFoldDB" id="A0A931GX52"/>
<dbReference type="SMART" id="SM00388">
    <property type="entry name" value="HisKA"/>
    <property type="match status" value="1"/>
</dbReference>
<name>A0A931GX52_9BACT</name>
<evidence type="ECO:0000256" key="2">
    <source>
        <dbReference type="ARBA" id="ARBA00012438"/>
    </source>
</evidence>
<dbReference type="PROSITE" id="PS50109">
    <property type="entry name" value="HIS_KIN"/>
    <property type="match status" value="1"/>
</dbReference>
<evidence type="ECO:0000313" key="7">
    <source>
        <dbReference type="Proteomes" id="UP000628448"/>
    </source>
</evidence>
<dbReference type="InterPro" id="IPR003661">
    <property type="entry name" value="HisK_dim/P_dom"/>
</dbReference>
<proteinExistence type="predicted"/>
<feature type="transmembrane region" description="Helical" evidence="4">
    <location>
        <begin position="323"/>
        <end position="346"/>
    </location>
</feature>
<reference evidence="6" key="1">
    <citation type="submission" date="2020-11" db="EMBL/GenBank/DDBJ databases">
        <title>Bacterial whole genome sequence for Panacibacter sp. DH6.</title>
        <authorList>
            <person name="Le V."/>
            <person name="Ko S."/>
            <person name="Ahn C.-Y."/>
            <person name="Oh H.-M."/>
        </authorList>
    </citation>
    <scope>NUCLEOTIDE SEQUENCE</scope>
    <source>
        <strain evidence="6">DH6</strain>
    </source>
</reference>
<dbReference type="Gene3D" id="1.10.287.130">
    <property type="match status" value="1"/>
</dbReference>
<dbReference type="PRINTS" id="PR00344">
    <property type="entry name" value="BCTRLSENSOR"/>
</dbReference>
<dbReference type="CDD" id="cd00082">
    <property type="entry name" value="HisKA"/>
    <property type="match status" value="1"/>
</dbReference>
<evidence type="ECO:0000256" key="3">
    <source>
        <dbReference type="ARBA" id="ARBA00022553"/>
    </source>
</evidence>
<feature type="transmembrane region" description="Helical" evidence="4">
    <location>
        <begin position="384"/>
        <end position="404"/>
    </location>
</feature>
<protein>
    <recommendedName>
        <fullName evidence="2">histidine kinase</fullName>
        <ecNumber evidence="2">2.7.13.3</ecNumber>
    </recommendedName>
</protein>
<dbReference type="GO" id="GO:0000155">
    <property type="term" value="F:phosphorelay sensor kinase activity"/>
    <property type="evidence" value="ECO:0007669"/>
    <property type="project" value="InterPro"/>
</dbReference>
<keyword evidence="3" id="KW-0597">Phosphoprotein</keyword>
<dbReference type="Pfam" id="PF02518">
    <property type="entry name" value="HATPase_c"/>
    <property type="match status" value="1"/>
</dbReference>
<feature type="transmembrane region" description="Helical" evidence="4">
    <location>
        <begin position="232"/>
        <end position="252"/>
    </location>
</feature>
<comment type="catalytic activity">
    <reaction evidence="1">
        <text>ATP + protein L-histidine = ADP + protein N-phospho-L-histidine.</text>
        <dbReference type="EC" id="2.7.13.3"/>
    </reaction>
</comment>
<dbReference type="InterPro" id="IPR005467">
    <property type="entry name" value="His_kinase_dom"/>
</dbReference>
<dbReference type="SUPFAM" id="SSF47384">
    <property type="entry name" value="Homodimeric domain of signal transducing histidine kinase"/>
    <property type="match status" value="1"/>
</dbReference>
<dbReference type="InterPro" id="IPR003594">
    <property type="entry name" value="HATPase_dom"/>
</dbReference>
<dbReference type="Pfam" id="PF07696">
    <property type="entry name" value="7TMR-DISMED2"/>
    <property type="match status" value="1"/>
</dbReference>